<dbReference type="EMBL" id="LCPF01000008">
    <property type="protein sequence ID" value="KKU90724.1"/>
    <property type="molecule type" value="Genomic_DNA"/>
</dbReference>
<evidence type="ECO:0000313" key="3">
    <source>
        <dbReference type="Proteomes" id="UP000034956"/>
    </source>
</evidence>
<name>A0A0G1U9H5_9BACT</name>
<evidence type="ECO:0000313" key="2">
    <source>
        <dbReference type="EMBL" id="KKU90724.1"/>
    </source>
</evidence>
<gene>
    <name evidence="2" type="ORF">UY23_C0008G0009</name>
</gene>
<sequence>MGKGNFLPIVAVAFVILVASGFILFKSSFQKIIAPIPKTTPTSTSDNGTFDSCEVLMNGSEIFPALFKEGVVWNRASKVEYEVSVFPKPIIMKGCLIVSSPVDDNIRVAAFDYYIEYSENYKWETENGGDVPGNGFSVWKIGKKIFLFQWNSSTSMNSKIITLFLSE</sequence>
<keyword evidence="1" id="KW-0812">Transmembrane</keyword>
<dbReference type="AlphaFoldDB" id="A0A0G1U9H5"/>
<organism evidence="2 3">
    <name type="scientific">Candidatus Jorgensenbacteria bacterium GW2011_GWA1_48_11</name>
    <dbReference type="NCBI Taxonomy" id="1618660"/>
    <lineage>
        <taxon>Bacteria</taxon>
        <taxon>Candidatus Joergenseniibacteriota</taxon>
    </lineage>
</organism>
<protein>
    <submittedName>
        <fullName evidence="2">Uncharacterized protein</fullName>
    </submittedName>
</protein>
<feature type="transmembrane region" description="Helical" evidence="1">
    <location>
        <begin position="6"/>
        <end position="25"/>
    </location>
</feature>
<keyword evidence="1" id="KW-1133">Transmembrane helix</keyword>
<evidence type="ECO:0000256" key="1">
    <source>
        <dbReference type="SAM" id="Phobius"/>
    </source>
</evidence>
<keyword evidence="1" id="KW-0472">Membrane</keyword>
<proteinExistence type="predicted"/>
<reference evidence="2 3" key="1">
    <citation type="journal article" date="2015" name="Nature">
        <title>rRNA introns, odd ribosomes, and small enigmatic genomes across a large radiation of phyla.</title>
        <authorList>
            <person name="Brown C.T."/>
            <person name="Hug L.A."/>
            <person name="Thomas B.C."/>
            <person name="Sharon I."/>
            <person name="Castelle C.J."/>
            <person name="Singh A."/>
            <person name="Wilkins M.J."/>
            <person name="Williams K.H."/>
            <person name="Banfield J.F."/>
        </authorList>
    </citation>
    <scope>NUCLEOTIDE SEQUENCE [LARGE SCALE GENOMIC DNA]</scope>
</reference>
<comment type="caution">
    <text evidence="2">The sequence shown here is derived from an EMBL/GenBank/DDBJ whole genome shotgun (WGS) entry which is preliminary data.</text>
</comment>
<accession>A0A0G1U9H5</accession>
<dbReference type="Proteomes" id="UP000034956">
    <property type="component" value="Unassembled WGS sequence"/>
</dbReference>